<feature type="domain" description="Rho-GAP" evidence="3">
    <location>
        <begin position="987"/>
        <end position="1193"/>
    </location>
</feature>
<dbReference type="EMBL" id="JBAMIC010000013">
    <property type="protein sequence ID" value="KAK7097111.1"/>
    <property type="molecule type" value="Genomic_DNA"/>
</dbReference>
<feature type="region of interest" description="Disordered" evidence="2">
    <location>
        <begin position="1227"/>
        <end position="1254"/>
    </location>
</feature>
<keyword evidence="1" id="KW-0343">GTPase activation</keyword>
<dbReference type="PROSITE" id="PS50238">
    <property type="entry name" value="RHOGAP"/>
    <property type="match status" value="1"/>
</dbReference>
<evidence type="ECO:0000313" key="4">
    <source>
        <dbReference type="EMBL" id="KAK7097111.1"/>
    </source>
</evidence>
<feature type="compositionally biased region" description="Low complexity" evidence="2">
    <location>
        <begin position="77"/>
        <end position="86"/>
    </location>
</feature>
<dbReference type="SMART" id="SM00324">
    <property type="entry name" value="RhoGAP"/>
    <property type="match status" value="1"/>
</dbReference>
<feature type="region of interest" description="Disordered" evidence="2">
    <location>
        <begin position="171"/>
        <end position="347"/>
    </location>
</feature>
<feature type="region of interest" description="Disordered" evidence="2">
    <location>
        <begin position="1423"/>
        <end position="1534"/>
    </location>
</feature>
<feature type="region of interest" description="Disordered" evidence="2">
    <location>
        <begin position="376"/>
        <end position="409"/>
    </location>
</feature>
<dbReference type="InterPro" id="IPR000198">
    <property type="entry name" value="RhoGAP_dom"/>
</dbReference>
<feature type="compositionally biased region" description="Low complexity" evidence="2">
    <location>
        <begin position="209"/>
        <end position="219"/>
    </location>
</feature>
<feature type="region of interest" description="Disordered" evidence="2">
    <location>
        <begin position="1"/>
        <end position="86"/>
    </location>
</feature>
<feature type="compositionally biased region" description="Low complexity" evidence="2">
    <location>
        <begin position="1475"/>
        <end position="1487"/>
    </location>
</feature>
<feature type="compositionally biased region" description="Basic and acidic residues" evidence="2">
    <location>
        <begin position="376"/>
        <end position="388"/>
    </location>
</feature>
<accession>A0AAN9G6H2</accession>
<dbReference type="PANTHER" id="PTHR12635">
    <property type="entry name" value="RHO-GTPASE-ACTIVATING PROTEIN 6 FAMILY MEMBER"/>
    <property type="match status" value="1"/>
</dbReference>
<feature type="compositionally biased region" description="Polar residues" evidence="2">
    <location>
        <begin position="285"/>
        <end position="301"/>
    </location>
</feature>
<feature type="compositionally biased region" description="Polar residues" evidence="2">
    <location>
        <begin position="529"/>
        <end position="544"/>
    </location>
</feature>
<evidence type="ECO:0000256" key="1">
    <source>
        <dbReference type="ARBA" id="ARBA00022468"/>
    </source>
</evidence>
<proteinExistence type="predicted"/>
<dbReference type="Gene3D" id="1.10.555.10">
    <property type="entry name" value="Rho GTPase activation protein"/>
    <property type="match status" value="1"/>
</dbReference>
<evidence type="ECO:0000259" key="3">
    <source>
        <dbReference type="PROSITE" id="PS50238"/>
    </source>
</evidence>
<dbReference type="PANTHER" id="PTHR12635:SF7">
    <property type="entry name" value="RHO GTPASE ACTIVATING PROTEIN 6-RELATED"/>
    <property type="match status" value="1"/>
</dbReference>
<dbReference type="SUPFAM" id="SSF48350">
    <property type="entry name" value="GTPase activation domain, GAP"/>
    <property type="match status" value="1"/>
</dbReference>
<feature type="compositionally biased region" description="Polar residues" evidence="2">
    <location>
        <begin position="927"/>
        <end position="942"/>
    </location>
</feature>
<dbReference type="Pfam" id="PF00620">
    <property type="entry name" value="RhoGAP"/>
    <property type="match status" value="1"/>
</dbReference>
<keyword evidence="5" id="KW-1185">Reference proteome</keyword>
<name>A0AAN9G6H2_9CAEN</name>
<feature type="compositionally biased region" description="Basic and acidic residues" evidence="2">
    <location>
        <begin position="1504"/>
        <end position="1513"/>
    </location>
</feature>
<gene>
    <name evidence="4" type="ORF">V1264_004135</name>
</gene>
<dbReference type="InterPro" id="IPR037863">
    <property type="entry name" value="RHOGAP6/36"/>
</dbReference>
<organism evidence="4 5">
    <name type="scientific">Littorina saxatilis</name>
    <dbReference type="NCBI Taxonomy" id="31220"/>
    <lineage>
        <taxon>Eukaryota</taxon>
        <taxon>Metazoa</taxon>
        <taxon>Spiralia</taxon>
        <taxon>Lophotrochozoa</taxon>
        <taxon>Mollusca</taxon>
        <taxon>Gastropoda</taxon>
        <taxon>Caenogastropoda</taxon>
        <taxon>Littorinimorpha</taxon>
        <taxon>Littorinoidea</taxon>
        <taxon>Littorinidae</taxon>
        <taxon>Littorina</taxon>
    </lineage>
</organism>
<feature type="region of interest" description="Disordered" evidence="2">
    <location>
        <begin position="655"/>
        <end position="773"/>
    </location>
</feature>
<comment type="caution">
    <text evidence="4">The sequence shown here is derived from an EMBL/GenBank/DDBJ whole genome shotgun (WGS) entry which is preliminary data.</text>
</comment>
<feature type="compositionally biased region" description="Polar residues" evidence="2">
    <location>
        <begin position="605"/>
        <end position="623"/>
    </location>
</feature>
<feature type="compositionally biased region" description="Low complexity" evidence="2">
    <location>
        <begin position="480"/>
        <end position="489"/>
    </location>
</feature>
<evidence type="ECO:0000256" key="2">
    <source>
        <dbReference type="SAM" id="MobiDB-lite"/>
    </source>
</evidence>
<sequence>MVLLSSLAMHPVRSRPPTRDALSTSSPHPGYPTTPVAGYPHSNGYFYSPSHSSDTPEHTQKGRRFSGPNLGGSVAMTSSHVTSPVTSPGVYSSLNNLDTWSPSTVSVSSLLRQSGDVYGKPSRKLNNGFVHVNGGIGGSGGSGSVMRPLRDSYSGSLSRSKPYAPWKLLHEESDSESVTSQPYATRRSLHESDSGSVSQSYASRRVPQDSDSQSVVSRRSLIDSRRVPQDSDLQTVVSKRSLQDWDSGSVSKPYATRRSLQDSDSEIIASPPYAPERSLEDSDSGGMSQTYTTSPMPTRSSSGGGVVRDKTLRRTMSADPRKADRDPYYPCGRPLGSPHPGEVSGGGIPRVCSDGDLLESEYVTLDYTYVTMERVGGRSEGESGRVEGKGYGSNEECGHPSDTSHNLSMDSVHRKYSDNSFLYTSPTSSSSSSFHPYNNNKNSNNAISYTRSCSDDNNDYAYANGYSSDYGSGRSGSGSTGSLQRSGTLPTNSGSKHRAMSAERLLNHSRSISPMDRGSRGTPPRKKTSMTLQTVAEITVQGSQPGKGILKNGSGSATSSESKGPNLLNTNDAGAINLNGSGTNTPRSANSSRRSSLNSRVNGSQDSGSIISSEFAQDPNKTPSVHAGPNNLTTPLNSILIKHNNLSHTFANTATRSSTKRTNEEQNQHPRILRLRSKSMSDLREDTNNDATTTTANSGCYSDDEDGDDFGFLSNPGTTTTTFVSRPPTAMHKAKSAGGTSSPSHRLLPRRWRNKNKSGSSPSHPPAQPMWSPEGPCTWCSVSGRKVILKPVNILQLSEAERLALQKLAMSKLQAMDLSCPIVIPKDASDLRRQKKRALSLKRRSKSANLASLLDTLSSDKGKDKENKDVKPAGLVFGIPLSRCITNDKELAKKRNRTQNTALKTRTDSADHVLTPRPGRKSSSSSQGSVDNTAHNGTSASANPYAIYDSARRAASSDSLSESDHSSRNTSSNLIEALALHASQGERPASQAVGSTPQVPHIVDACFKHLETYGLQVLGIFRVGSSKKRVKQLREEFDSGKDVVLTDDHNPHDVGALLKEFFRDLPEPLLTRDLYPAFVATRKIKDREIQAEAVRLLLTLLPAANRDTLWALLRFLATVHRHSVDSTDRHGREVPGNKMDSHNLATLFGPNVLHRARACNEKQFMAECAVQAEQTSEVIGVVKDMIDNHWELFEITATQRDEVLRLMMEADHENLDKVLRRLSNENQIEPDPESMCSVFESETDPPLSLPHNANSDADLLSLARRKGPVHHHQPLRVSRSADPWTDPPQCAHPSPTTSSHPFADGGRRVCSLDSASEERVSHSPSPQDSPSAPFQSPRATSGTGSGSVSGSMPRPPLVTISQESPEVVLRSPSASGRRRRGQDTASGVMARPLSAHVTLSRERPYSENYAESLNIPKPAYLRENSGASSASSSYLSSSGGHASDGSGHWVLPTPPVSRGSSPTAPRRSHTSRVQSNSRSRPLLTSSSRSDDDDGASATVGSPEWQRERWRHWEQITAGRNNPSRAGDAEQETLV</sequence>
<feature type="compositionally biased region" description="Basic and acidic residues" evidence="2">
    <location>
        <begin position="220"/>
        <end position="229"/>
    </location>
</feature>
<dbReference type="Proteomes" id="UP001374579">
    <property type="component" value="Unassembled WGS sequence"/>
</dbReference>
<feature type="region of interest" description="Disordered" evidence="2">
    <location>
        <begin position="890"/>
        <end position="943"/>
    </location>
</feature>
<evidence type="ECO:0000313" key="5">
    <source>
        <dbReference type="Proteomes" id="UP001374579"/>
    </source>
</evidence>
<dbReference type="GO" id="GO:0005096">
    <property type="term" value="F:GTPase activator activity"/>
    <property type="evidence" value="ECO:0007669"/>
    <property type="project" value="UniProtKB-KW"/>
</dbReference>
<dbReference type="InterPro" id="IPR008936">
    <property type="entry name" value="Rho_GTPase_activation_prot"/>
</dbReference>
<feature type="region of interest" description="Disordered" evidence="2">
    <location>
        <begin position="1267"/>
        <end position="1406"/>
    </location>
</feature>
<feature type="compositionally biased region" description="Polar residues" evidence="2">
    <location>
        <begin position="553"/>
        <end position="583"/>
    </location>
</feature>
<feature type="compositionally biased region" description="Polar residues" evidence="2">
    <location>
        <begin position="1322"/>
        <end position="1339"/>
    </location>
</feature>
<protein>
    <recommendedName>
        <fullName evidence="3">Rho-GAP domain-containing protein</fullName>
    </recommendedName>
</protein>
<feature type="compositionally biased region" description="Basic residues" evidence="2">
    <location>
        <begin position="747"/>
        <end position="756"/>
    </location>
</feature>
<feature type="compositionally biased region" description="Low complexity" evidence="2">
    <location>
        <begin position="584"/>
        <end position="604"/>
    </location>
</feature>
<feature type="region of interest" description="Disordered" evidence="2">
    <location>
        <begin position="470"/>
        <end position="631"/>
    </location>
</feature>
<feature type="compositionally biased region" description="Low complexity" evidence="2">
    <location>
        <begin position="1425"/>
        <end position="1448"/>
    </location>
</feature>
<dbReference type="GO" id="GO:0007165">
    <property type="term" value="P:signal transduction"/>
    <property type="evidence" value="ECO:0007669"/>
    <property type="project" value="InterPro"/>
</dbReference>
<reference evidence="4 5" key="1">
    <citation type="submission" date="2024-02" db="EMBL/GenBank/DDBJ databases">
        <title>Chromosome-scale genome assembly of the rough periwinkle Littorina saxatilis.</title>
        <authorList>
            <person name="De Jode A."/>
            <person name="Faria R."/>
            <person name="Formenti G."/>
            <person name="Sims Y."/>
            <person name="Smith T.P."/>
            <person name="Tracey A."/>
            <person name="Wood J.M.D."/>
            <person name="Zagrodzka Z.B."/>
            <person name="Johannesson K."/>
            <person name="Butlin R.K."/>
            <person name="Leder E.H."/>
        </authorList>
    </citation>
    <scope>NUCLEOTIDE SEQUENCE [LARGE SCALE GENOMIC DNA]</scope>
    <source>
        <strain evidence="4">Snail1</strain>
        <tissue evidence="4">Muscle</tissue>
    </source>
</reference>
<feature type="compositionally biased region" description="Low complexity" evidence="2">
    <location>
        <begin position="1340"/>
        <end position="1351"/>
    </location>
</feature>
<feature type="compositionally biased region" description="Polar residues" evidence="2">
    <location>
        <begin position="231"/>
        <end position="250"/>
    </location>
</feature>